<dbReference type="AlphaFoldDB" id="A0AAV9BHM9"/>
<organism evidence="1 2">
    <name type="scientific">Acorus gramineus</name>
    <name type="common">Dwarf sweet flag</name>
    <dbReference type="NCBI Taxonomy" id="55184"/>
    <lineage>
        <taxon>Eukaryota</taxon>
        <taxon>Viridiplantae</taxon>
        <taxon>Streptophyta</taxon>
        <taxon>Embryophyta</taxon>
        <taxon>Tracheophyta</taxon>
        <taxon>Spermatophyta</taxon>
        <taxon>Magnoliopsida</taxon>
        <taxon>Liliopsida</taxon>
        <taxon>Acoraceae</taxon>
        <taxon>Acorus</taxon>
    </lineage>
</organism>
<comment type="caution">
    <text evidence="1">The sequence shown here is derived from an EMBL/GenBank/DDBJ whole genome shotgun (WGS) entry which is preliminary data.</text>
</comment>
<dbReference type="Proteomes" id="UP001179952">
    <property type="component" value="Unassembled WGS sequence"/>
</dbReference>
<sequence length="50" mass="5941">MLQNNEIKKLVDRKDHSPPQMRFIKIIVVCDTVNRESVDVYSSAVFERQY</sequence>
<name>A0AAV9BHM9_ACOGR</name>
<gene>
    <name evidence="1" type="ORF">QJS04_geneDACA015971</name>
</gene>
<reference evidence="1" key="2">
    <citation type="submission" date="2023-06" db="EMBL/GenBank/DDBJ databases">
        <authorList>
            <person name="Ma L."/>
            <person name="Liu K.-W."/>
            <person name="Li Z."/>
            <person name="Hsiao Y.-Y."/>
            <person name="Qi Y."/>
            <person name="Fu T."/>
            <person name="Tang G."/>
            <person name="Zhang D."/>
            <person name="Sun W.-H."/>
            <person name="Liu D.-K."/>
            <person name="Li Y."/>
            <person name="Chen G.-Z."/>
            <person name="Liu X.-D."/>
            <person name="Liao X.-Y."/>
            <person name="Jiang Y.-T."/>
            <person name="Yu X."/>
            <person name="Hao Y."/>
            <person name="Huang J."/>
            <person name="Zhao X.-W."/>
            <person name="Ke S."/>
            <person name="Chen Y.-Y."/>
            <person name="Wu W.-L."/>
            <person name="Hsu J.-L."/>
            <person name="Lin Y.-F."/>
            <person name="Huang M.-D."/>
            <person name="Li C.-Y."/>
            <person name="Huang L."/>
            <person name="Wang Z.-W."/>
            <person name="Zhao X."/>
            <person name="Zhong W.-Y."/>
            <person name="Peng D.-H."/>
            <person name="Ahmad S."/>
            <person name="Lan S."/>
            <person name="Zhang J.-S."/>
            <person name="Tsai W.-C."/>
            <person name="Van De Peer Y."/>
            <person name="Liu Z.-J."/>
        </authorList>
    </citation>
    <scope>NUCLEOTIDE SEQUENCE</scope>
    <source>
        <strain evidence="1">SCP</strain>
        <tissue evidence="1">Leaves</tissue>
    </source>
</reference>
<dbReference type="EMBL" id="JAUJYN010000003">
    <property type="protein sequence ID" value="KAK1275896.1"/>
    <property type="molecule type" value="Genomic_DNA"/>
</dbReference>
<protein>
    <submittedName>
        <fullName evidence="1">Uncharacterized protein</fullName>
    </submittedName>
</protein>
<evidence type="ECO:0000313" key="1">
    <source>
        <dbReference type="EMBL" id="KAK1275896.1"/>
    </source>
</evidence>
<reference evidence="1" key="1">
    <citation type="journal article" date="2023" name="Nat. Commun.">
        <title>Diploid and tetraploid genomes of Acorus and the evolution of monocots.</title>
        <authorList>
            <person name="Ma L."/>
            <person name="Liu K.W."/>
            <person name="Li Z."/>
            <person name="Hsiao Y.Y."/>
            <person name="Qi Y."/>
            <person name="Fu T."/>
            <person name="Tang G.D."/>
            <person name="Zhang D."/>
            <person name="Sun W.H."/>
            <person name="Liu D.K."/>
            <person name="Li Y."/>
            <person name="Chen G.Z."/>
            <person name="Liu X.D."/>
            <person name="Liao X.Y."/>
            <person name="Jiang Y.T."/>
            <person name="Yu X."/>
            <person name="Hao Y."/>
            <person name="Huang J."/>
            <person name="Zhao X.W."/>
            <person name="Ke S."/>
            <person name="Chen Y.Y."/>
            <person name="Wu W.L."/>
            <person name="Hsu J.L."/>
            <person name="Lin Y.F."/>
            <person name="Huang M.D."/>
            <person name="Li C.Y."/>
            <person name="Huang L."/>
            <person name="Wang Z.W."/>
            <person name="Zhao X."/>
            <person name="Zhong W.Y."/>
            <person name="Peng D.H."/>
            <person name="Ahmad S."/>
            <person name="Lan S."/>
            <person name="Zhang J.S."/>
            <person name="Tsai W.C."/>
            <person name="Van de Peer Y."/>
            <person name="Liu Z.J."/>
        </authorList>
    </citation>
    <scope>NUCLEOTIDE SEQUENCE</scope>
    <source>
        <strain evidence="1">SCP</strain>
    </source>
</reference>
<proteinExistence type="predicted"/>
<evidence type="ECO:0000313" key="2">
    <source>
        <dbReference type="Proteomes" id="UP001179952"/>
    </source>
</evidence>
<keyword evidence="2" id="KW-1185">Reference proteome</keyword>
<accession>A0AAV9BHM9</accession>